<dbReference type="EMBL" id="DYVX01000045">
    <property type="protein sequence ID" value="HJF91807.1"/>
    <property type="molecule type" value="Genomic_DNA"/>
</dbReference>
<evidence type="ECO:0000313" key="3">
    <source>
        <dbReference type="Proteomes" id="UP000717835"/>
    </source>
</evidence>
<name>A0A921HY18_9BACT</name>
<reference evidence="2" key="1">
    <citation type="journal article" date="2021" name="PeerJ">
        <title>Extensive microbial diversity within the chicken gut microbiome revealed by metagenomics and culture.</title>
        <authorList>
            <person name="Gilroy R."/>
            <person name="Ravi A."/>
            <person name="Getino M."/>
            <person name="Pursley I."/>
            <person name="Horton D.L."/>
            <person name="Alikhan N.F."/>
            <person name="Baker D."/>
            <person name="Gharbi K."/>
            <person name="Hall N."/>
            <person name="Watson M."/>
            <person name="Adriaenssens E.M."/>
            <person name="Foster-Nyarko E."/>
            <person name="Jarju S."/>
            <person name="Secka A."/>
            <person name="Antonio M."/>
            <person name="Oren A."/>
            <person name="Chaudhuri R.R."/>
            <person name="La Ragione R."/>
            <person name="Hildebrand F."/>
            <person name="Pallen M.J."/>
        </authorList>
    </citation>
    <scope>NUCLEOTIDE SEQUENCE</scope>
    <source>
        <strain evidence="2">CHK55-1828</strain>
    </source>
</reference>
<dbReference type="RefSeq" id="WP_276827173.1">
    <property type="nucleotide sequence ID" value="NZ_DYVX01000045.1"/>
</dbReference>
<sequence>MSYLVYWHPVCLSFSKNQLEGRPFCPMSQFPFPVSDIELLSWINCFFQQSVTKLYFSFNKTILFSLFLEKLLPFDRFCAGGYGLSGSHFARMFQGEVAEGGFVCRGGAERKSPGRQDFPAAPGLLQL</sequence>
<feature type="region of interest" description="Disordered" evidence="1">
    <location>
        <begin position="108"/>
        <end position="127"/>
    </location>
</feature>
<organism evidence="2 3">
    <name type="scientific">Mediterranea massiliensis</name>
    <dbReference type="NCBI Taxonomy" id="1841865"/>
    <lineage>
        <taxon>Bacteria</taxon>
        <taxon>Pseudomonadati</taxon>
        <taxon>Bacteroidota</taxon>
        <taxon>Bacteroidia</taxon>
        <taxon>Bacteroidales</taxon>
        <taxon>Bacteroidaceae</taxon>
        <taxon>Mediterranea</taxon>
    </lineage>
</organism>
<comment type="caution">
    <text evidence="2">The sequence shown here is derived from an EMBL/GenBank/DDBJ whole genome shotgun (WGS) entry which is preliminary data.</text>
</comment>
<gene>
    <name evidence="2" type="ORF">K8W02_05405</name>
</gene>
<accession>A0A921HY18</accession>
<proteinExistence type="predicted"/>
<dbReference type="AlphaFoldDB" id="A0A921HY18"/>
<evidence type="ECO:0000313" key="2">
    <source>
        <dbReference type="EMBL" id="HJF91807.1"/>
    </source>
</evidence>
<dbReference type="Proteomes" id="UP000717835">
    <property type="component" value="Unassembled WGS sequence"/>
</dbReference>
<reference evidence="2" key="2">
    <citation type="submission" date="2021-09" db="EMBL/GenBank/DDBJ databases">
        <authorList>
            <person name="Gilroy R."/>
        </authorList>
    </citation>
    <scope>NUCLEOTIDE SEQUENCE</scope>
    <source>
        <strain evidence="2">CHK55-1828</strain>
    </source>
</reference>
<evidence type="ECO:0000256" key="1">
    <source>
        <dbReference type="SAM" id="MobiDB-lite"/>
    </source>
</evidence>
<protein>
    <submittedName>
        <fullName evidence="2">Uncharacterized protein</fullName>
    </submittedName>
</protein>